<dbReference type="SUPFAM" id="SSF51905">
    <property type="entry name" value="FAD/NAD(P)-binding domain"/>
    <property type="match status" value="1"/>
</dbReference>
<evidence type="ECO:0000313" key="2">
    <source>
        <dbReference type="Proteomes" id="UP000715095"/>
    </source>
</evidence>
<reference evidence="1 2" key="1">
    <citation type="journal article" date="2021" name="Sci. Rep.">
        <title>The distribution of antibiotic resistance genes in chicken gut microbiota commensals.</title>
        <authorList>
            <person name="Juricova H."/>
            <person name="Matiasovicova J."/>
            <person name="Kubasova T."/>
            <person name="Cejkova D."/>
            <person name="Rychlik I."/>
        </authorList>
    </citation>
    <scope>NUCLEOTIDE SEQUENCE [LARGE SCALE GENOMIC DNA]</scope>
    <source>
        <strain evidence="1 2">An829</strain>
    </source>
</reference>
<organism evidence="1 2">
    <name type="scientific">Sutterella massiliensis</name>
    <dbReference type="NCBI Taxonomy" id="1816689"/>
    <lineage>
        <taxon>Bacteria</taxon>
        <taxon>Pseudomonadati</taxon>
        <taxon>Pseudomonadota</taxon>
        <taxon>Betaproteobacteria</taxon>
        <taxon>Burkholderiales</taxon>
        <taxon>Sutterellaceae</taxon>
        <taxon>Sutterella</taxon>
    </lineage>
</organism>
<evidence type="ECO:0000313" key="1">
    <source>
        <dbReference type="EMBL" id="MBM6704649.1"/>
    </source>
</evidence>
<comment type="caution">
    <text evidence="1">The sequence shown here is derived from an EMBL/GenBank/DDBJ whole genome shotgun (WGS) entry which is preliminary data.</text>
</comment>
<dbReference type="Gene3D" id="3.50.50.60">
    <property type="entry name" value="FAD/NAD(P)-binding domain"/>
    <property type="match status" value="1"/>
</dbReference>
<dbReference type="InterPro" id="IPR036188">
    <property type="entry name" value="FAD/NAD-bd_sf"/>
</dbReference>
<name>A0ABS2DTL6_9BURK</name>
<dbReference type="EMBL" id="JACJJC010000015">
    <property type="protein sequence ID" value="MBM6704649.1"/>
    <property type="molecule type" value="Genomic_DNA"/>
</dbReference>
<accession>A0ABS2DTL6</accession>
<dbReference type="Proteomes" id="UP000715095">
    <property type="component" value="Unassembled WGS sequence"/>
</dbReference>
<gene>
    <name evidence="1" type="ORF">H6A60_09165</name>
</gene>
<proteinExistence type="predicted"/>
<keyword evidence="2" id="KW-1185">Reference proteome</keyword>
<sequence length="66" mass="6856">MQTHATDFIVENGRVVGIKAKGDNGNTYEIRAKNGLVLATGDGMIVAEKIGANAIPDALNFGRLAG</sequence>
<protein>
    <submittedName>
        <fullName evidence="1">Uncharacterized protein</fullName>
    </submittedName>
</protein>